<dbReference type="AlphaFoldDB" id="A0A809R7D5"/>
<dbReference type="EMBL" id="AP021857">
    <property type="protein sequence ID" value="BBO20255.1"/>
    <property type="molecule type" value="Genomic_DNA"/>
</dbReference>
<evidence type="ECO:0000313" key="7">
    <source>
        <dbReference type="EMBL" id="BBO20255.1"/>
    </source>
</evidence>
<evidence type="ECO:0000259" key="6">
    <source>
        <dbReference type="PROSITE" id="PS51352"/>
    </source>
</evidence>
<dbReference type="SUPFAM" id="SSF52833">
    <property type="entry name" value="Thioredoxin-like"/>
    <property type="match status" value="1"/>
</dbReference>
<organism evidence="7 8">
    <name type="scientific">Candidatus Desulfobacillus denitrificans</name>
    <dbReference type="NCBI Taxonomy" id="2608985"/>
    <lineage>
        <taxon>Bacteria</taxon>
        <taxon>Pseudomonadati</taxon>
        <taxon>Pseudomonadota</taxon>
        <taxon>Betaproteobacteria</taxon>
        <taxon>Candidatus Desulfobacillus</taxon>
    </lineage>
</organism>
<name>A0A809R7D5_9PROT</name>
<dbReference type="Pfam" id="PF02630">
    <property type="entry name" value="SCO1-SenC"/>
    <property type="match status" value="1"/>
</dbReference>
<dbReference type="PANTHER" id="PTHR12151:SF25">
    <property type="entry name" value="LINALOOL DEHYDRATASE_ISOMERASE DOMAIN-CONTAINING PROTEIN"/>
    <property type="match status" value="1"/>
</dbReference>
<feature type="chain" id="PRO_5035155646" description="Thioredoxin domain-containing protein" evidence="5">
    <location>
        <begin position="22"/>
        <end position="298"/>
    </location>
</feature>
<reference evidence="7" key="1">
    <citation type="journal article" name="DNA Res.">
        <title>The physiological potential of anammox bacteria as revealed by their core genome structure.</title>
        <authorList>
            <person name="Okubo T."/>
            <person name="Toyoda A."/>
            <person name="Fukuhara K."/>
            <person name="Uchiyama I."/>
            <person name="Harigaya Y."/>
            <person name="Kuroiwa M."/>
            <person name="Suzuki T."/>
            <person name="Murakami Y."/>
            <person name="Suwa Y."/>
            <person name="Takami H."/>
        </authorList>
    </citation>
    <scope>NUCLEOTIDE SEQUENCE</scope>
    <source>
        <strain evidence="7">317325-3</strain>
    </source>
</reference>
<evidence type="ECO:0000313" key="8">
    <source>
        <dbReference type="Proteomes" id="UP000662914"/>
    </source>
</evidence>
<dbReference type="CDD" id="cd02968">
    <property type="entry name" value="SCO"/>
    <property type="match status" value="1"/>
</dbReference>
<proteinExistence type="inferred from homology"/>
<feature type="binding site" evidence="3">
    <location>
        <position position="161"/>
    </location>
    <ligand>
        <name>Cu cation</name>
        <dbReference type="ChEBI" id="CHEBI:23378"/>
    </ligand>
</feature>
<evidence type="ECO:0000256" key="3">
    <source>
        <dbReference type="PIRSR" id="PIRSR603782-1"/>
    </source>
</evidence>
<dbReference type="PANTHER" id="PTHR12151">
    <property type="entry name" value="ELECTRON TRANSPORT PROTIN SCO1/SENC FAMILY MEMBER"/>
    <property type="match status" value="1"/>
</dbReference>
<feature type="binding site" evidence="3">
    <location>
        <position position="165"/>
    </location>
    <ligand>
        <name>Cu cation</name>
        <dbReference type="ChEBI" id="CHEBI:23378"/>
    </ligand>
</feature>
<dbReference type="FunFam" id="3.40.30.10:FF:000013">
    <property type="entry name" value="Blast:Protein SCO1 homolog, mitochondrial"/>
    <property type="match status" value="1"/>
</dbReference>
<evidence type="ECO:0000256" key="4">
    <source>
        <dbReference type="PIRSR" id="PIRSR603782-2"/>
    </source>
</evidence>
<feature type="signal peptide" evidence="5">
    <location>
        <begin position="1"/>
        <end position="21"/>
    </location>
</feature>
<evidence type="ECO:0000256" key="5">
    <source>
        <dbReference type="SAM" id="SignalP"/>
    </source>
</evidence>
<gene>
    <name evidence="7" type="ORF">DSYM_09540</name>
</gene>
<dbReference type="PROSITE" id="PS51352">
    <property type="entry name" value="THIOREDOXIN_2"/>
    <property type="match status" value="1"/>
</dbReference>
<evidence type="ECO:0000256" key="1">
    <source>
        <dbReference type="ARBA" id="ARBA00010996"/>
    </source>
</evidence>
<dbReference type="GO" id="GO:0046872">
    <property type="term" value="F:metal ion binding"/>
    <property type="evidence" value="ECO:0007669"/>
    <property type="project" value="UniProtKB-KW"/>
</dbReference>
<sequence>MSNSKLLAVLCGLTFSAMALASDEAGLAAVRDLGRLNGQALACGQKDAAAWLRVLMLNHAPKTRAYGEAYEEGTQETFLAHGKGAPCPAAAELAAKVDAITQRLKNVLPVAGQVPAGHNAGESVPNAVVPRYLLQDPNGRAVTNEDFLGRFQLIAFGYTSCPDVCPTTMLEMQEVLKALGERAAQLQPIFITVDPERDSAQVLREYTSAFDPRILGLRGSEALTRRAAAEFRVRYEKVRDPAAPPGSYTVDHSAGMILIGLDGRVEVRFAYATPARQVAERIEALMREGGPRQQPRRQ</sequence>
<dbReference type="Gene3D" id="3.40.30.10">
    <property type="entry name" value="Glutaredoxin"/>
    <property type="match status" value="1"/>
</dbReference>
<keyword evidence="4" id="KW-1015">Disulfide bond</keyword>
<protein>
    <recommendedName>
        <fullName evidence="6">Thioredoxin domain-containing protein</fullName>
    </recommendedName>
</protein>
<feature type="domain" description="Thioredoxin" evidence="6">
    <location>
        <begin position="123"/>
        <end position="287"/>
    </location>
</feature>
<keyword evidence="2 3" id="KW-0186">Copper</keyword>
<feature type="disulfide bond" description="Redox-active" evidence="4">
    <location>
        <begin position="161"/>
        <end position="165"/>
    </location>
</feature>
<dbReference type="Proteomes" id="UP000662914">
    <property type="component" value="Chromosome"/>
</dbReference>
<keyword evidence="5" id="KW-0732">Signal</keyword>
<feature type="binding site" evidence="3">
    <location>
        <position position="252"/>
    </location>
    <ligand>
        <name>Cu cation</name>
        <dbReference type="ChEBI" id="CHEBI:23378"/>
    </ligand>
</feature>
<evidence type="ECO:0000256" key="2">
    <source>
        <dbReference type="ARBA" id="ARBA00023008"/>
    </source>
</evidence>
<dbReference type="InterPro" id="IPR003782">
    <property type="entry name" value="SCO1/SenC"/>
</dbReference>
<accession>A0A809R7D5</accession>
<comment type="similarity">
    <text evidence="1">Belongs to the SCO1/2 family.</text>
</comment>
<dbReference type="InterPro" id="IPR036249">
    <property type="entry name" value="Thioredoxin-like_sf"/>
</dbReference>
<dbReference type="InterPro" id="IPR013766">
    <property type="entry name" value="Thioredoxin_domain"/>
</dbReference>
<keyword evidence="3" id="KW-0479">Metal-binding</keyword>
<dbReference type="KEGG" id="ddz:DSYM_09540"/>